<dbReference type="GO" id="GO:0030313">
    <property type="term" value="C:cell envelope"/>
    <property type="evidence" value="ECO:0007669"/>
    <property type="project" value="UniProtKB-SubCell"/>
</dbReference>
<evidence type="ECO:0000313" key="5">
    <source>
        <dbReference type="Proteomes" id="UP000198575"/>
    </source>
</evidence>
<accession>A0A1I4ZNI0</accession>
<evidence type="ECO:0000256" key="2">
    <source>
        <dbReference type="ARBA" id="ARBA00023054"/>
    </source>
</evidence>
<evidence type="ECO:0000313" key="4">
    <source>
        <dbReference type="EMBL" id="SFN51747.1"/>
    </source>
</evidence>
<dbReference type="Gene3D" id="2.40.420.20">
    <property type="match status" value="1"/>
</dbReference>
<dbReference type="PANTHER" id="PTHR32347:SF23">
    <property type="entry name" value="BLL5650 PROTEIN"/>
    <property type="match status" value="1"/>
</dbReference>
<dbReference type="PANTHER" id="PTHR32347">
    <property type="entry name" value="EFFLUX SYSTEM COMPONENT YKNX-RELATED"/>
    <property type="match status" value="1"/>
</dbReference>
<sequence length="416" mass="45278">MDIARPELKIRKRRRQWLVGGVVLLLVLAAAAGLMALGPAMPSVERSSVLVDTVKRGELLREVRGPGTLVPKEIRWIAAETSARVERVLVKPGAAVEPDTVILELSNPEVDDQLLAAKAALTAAQSDLAARRTDLKSRLLDQQAAEAQARTDYETARMQAESEKTVAEKGIIPAVQYKKSLVVLEQLKYRVEIERQRVAEFERNITAQLAAEQARLDQLANTRDLRQRQADALQVRAGIAGVLQRVPVEEGQQVDAGANLARVARPGDLMAELRIAETQAKDVVIGQPARIDTRNGIVAGKVLRVDPAVQNGTVQVDVELEGALPAGARPDLSVDGTIEIERLADVLYVGRPAFGQPESEVRLFKVDADNVASRVPVQLGRSSVNLIEVRNGLQVGDRVILSDTSAYDQSDKLRLD</sequence>
<dbReference type="Proteomes" id="UP000198575">
    <property type="component" value="Unassembled WGS sequence"/>
</dbReference>
<name>A0A1I4ZNI0_9GAMM</name>
<dbReference type="AlphaFoldDB" id="A0A1I4ZNI0"/>
<dbReference type="RefSeq" id="WP_092409603.1">
    <property type="nucleotide sequence ID" value="NZ_FOVF01000027.1"/>
</dbReference>
<protein>
    <submittedName>
        <fullName evidence="4">HlyD family secretion protein</fullName>
    </submittedName>
</protein>
<evidence type="ECO:0000256" key="3">
    <source>
        <dbReference type="SAM" id="Coils"/>
    </source>
</evidence>
<keyword evidence="5" id="KW-1185">Reference proteome</keyword>
<dbReference type="EMBL" id="FOVF01000027">
    <property type="protein sequence ID" value="SFN51747.1"/>
    <property type="molecule type" value="Genomic_DNA"/>
</dbReference>
<dbReference type="STRING" id="578942.SAMN05216289_12737"/>
<organism evidence="4 5">
    <name type="scientific">Dokdonella immobilis</name>
    <dbReference type="NCBI Taxonomy" id="578942"/>
    <lineage>
        <taxon>Bacteria</taxon>
        <taxon>Pseudomonadati</taxon>
        <taxon>Pseudomonadota</taxon>
        <taxon>Gammaproteobacteria</taxon>
        <taxon>Lysobacterales</taxon>
        <taxon>Rhodanobacteraceae</taxon>
        <taxon>Dokdonella</taxon>
    </lineage>
</organism>
<dbReference type="InterPro" id="IPR050465">
    <property type="entry name" value="UPF0194_transport"/>
</dbReference>
<reference evidence="4 5" key="1">
    <citation type="submission" date="2016-10" db="EMBL/GenBank/DDBJ databases">
        <authorList>
            <person name="de Groot N.N."/>
        </authorList>
    </citation>
    <scope>NUCLEOTIDE SEQUENCE [LARGE SCALE GENOMIC DNA]</scope>
    <source>
        <strain evidence="4 5">CGMCC 1.7659</strain>
    </source>
</reference>
<dbReference type="Gene3D" id="2.40.50.100">
    <property type="match status" value="1"/>
</dbReference>
<feature type="coiled-coil region" evidence="3">
    <location>
        <begin position="184"/>
        <end position="222"/>
    </location>
</feature>
<gene>
    <name evidence="4" type="ORF">SAMN05216289_12737</name>
</gene>
<dbReference type="Gene3D" id="1.10.287.470">
    <property type="entry name" value="Helix hairpin bin"/>
    <property type="match status" value="1"/>
</dbReference>
<keyword evidence="2 3" id="KW-0175">Coiled coil</keyword>
<proteinExistence type="predicted"/>
<dbReference type="OrthoDB" id="9806939at2"/>
<comment type="subcellular location">
    <subcellularLocation>
        <location evidence="1">Cell envelope</location>
    </subcellularLocation>
</comment>
<dbReference type="Gene3D" id="2.40.30.170">
    <property type="match status" value="1"/>
</dbReference>
<evidence type="ECO:0000256" key="1">
    <source>
        <dbReference type="ARBA" id="ARBA00004196"/>
    </source>
</evidence>